<dbReference type="InterPro" id="IPR036259">
    <property type="entry name" value="MFS_trans_sf"/>
</dbReference>
<comment type="subcellular location">
    <subcellularLocation>
        <location evidence="1">Cell membrane</location>
        <topology evidence="1">Multi-pass membrane protein</topology>
    </subcellularLocation>
</comment>
<keyword evidence="2" id="KW-0813">Transport</keyword>
<dbReference type="PANTHER" id="PTHR23517">
    <property type="entry name" value="RESISTANCE PROTEIN MDTM, PUTATIVE-RELATED-RELATED"/>
    <property type="match status" value="1"/>
</dbReference>
<comment type="caution">
    <text evidence="9">The sequence shown here is derived from an EMBL/GenBank/DDBJ whole genome shotgun (WGS) entry which is preliminary data.</text>
</comment>
<dbReference type="Pfam" id="PF07690">
    <property type="entry name" value="MFS_1"/>
    <property type="match status" value="2"/>
</dbReference>
<dbReference type="InterPro" id="IPR050171">
    <property type="entry name" value="MFS_Transporters"/>
</dbReference>
<evidence type="ECO:0000256" key="1">
    <source>
        <dbReference type="ARBA" id="ARBA00004651"/>
    </source>
</evidence>
<evidence type="ECO:0000313" key="9">
    <source>
        <dbReference type="EMBL" id="MBA5604172.1"/>
    </source>
</evidence>
<keyword evidence="6 7" id="KW-0472">Membrane</keyword>
<dbReference type="PROSITE" id="PS50850">
    <property type="entry name" value="MFS"/>
    <property type="match status" value="1"/>
</dbReference>
<proteinExistence type="predicted"/>
<evidence type="ECO:0000259" key="8">
    <source>
        <dbReference type="PROSITE" id="PS50850"/>
    </source>
</evidence>
<evidence type="ECO:0000256" key="3">
    <source>
        <dbReference type="ARBA" id="ARBA00022475"/>
    </source>
</evidence>
<feature type="transmembrane region" description="Helical" evidence="7">
    <location>
        <begin position="305"/>
        <end position="326"/>
    </location>
</feature>
<keyword evidence="10" id="KW-1185">Reference proteome</keyword>
<accession>A0A7W2I5A2</accession>
<feature type="transmembrane region" description="Helical" evidence="7">
    <location>
        <begin position="333"/>
        <end position="352"/>
    </location>
</feature>
<dbReference type="PANTHER" id="PTHR23517:SF3">
    <property type="entry name" value="INTEGRAL MEMBRANE TRANSPORT PROTEIN"/>
    <property type="match status" value="1"/>
</dbReference>
<feature type="transmembrane region" description="Helical" evidence="7">
    <location>
        <begin position="156"/>
        <end position="177"/>
    </location>
</feature>
<evidence type="ECO:0000256" key="2">
    <source>
        <dbReference type="ARBA" id="ARBA00022448"/>
    </source>
</evidence>
<feature type="transmembrane region" description="Helical" evidence="7">
    <location>
        <begin position="25"/>
        <end position="50"/>
    </location>
</feature>
<dbReference type="Gene3D" id="1.20.1250.20">
    <property type="entry name" value="MFS general substrate transporter like domains"/>
    <property type="match status" value="2"/>
</dbReference>
<feature type="transmembrane region" description="Helical" evidence="7">
    <location>
        <begin position="56"/>
        <end position="79"/>
    </location>
</feature>
<dbReference type="CDD" id="cd17325">
    <property type="entry name" value="MFS_MdtG_SLC18_like"/>
    <property type="match status" value="1"/>
</dbReference>
<dbReference type="AlphaFoldDB" id="A0A7W2I5A2"/>
<evidence type="ECO:0000256" key="7">
    <source>
        <dbReference type="SAM" id="Phobius"/>
    </source>
</evidence>
<keyword evidence="5 7" id="KW-1133">Transmembrane helix</keyword>
<dbReference type="GO" id="GO:0005886">
    <property type="term" value="C:plasma membrane"/>
    <property type="evidence" value="ECO:0007669"/>
    <property type="project" value="UniProtKB-SubCell"/>
</dbReference>
<dbReference type="InterPro" id="IPR011701">
    <property type="entry name" value="MFS"/>
</dbReference>
<evidence type="ECO:0000313" key="10">
    <source>
        <dbReference type="Proteomes" id="UP000566711"/>
    </source>
</evidence>
<dbReference type="PROSITE" id="PS00216">
    <property type="entry name" value="SUGAR_TRANSPORT_1"/>
    <property type="match status" value="2"/>
</dbReference>
<reference evidence="9 10" key="1">
    <citation type="submission" date="2020-07" db="EMBL/GenBank/DDBJ databases">
        <title>Novel species isolated from subtropical streams in China.</title>
        <authorList>
            <person name="Lu H."/>
        </authorList>
    </citation>
    <scope>NUCLEOTIDE SEQUENCE [LARGE SCALE GENOMIC DNA]</scope>
    <source>
        <strain evidence="9 10">FT3S</strain>
    </source>
</reference>
<evidence type="ECO:0000256" key="5">
    <source>
        <dbReference type="ARBA" id="ARBA00022989"/>
    </source>
</evidence>
<evidence type="ECO:0000256" key="4">
    <source>
        <dbReference type="ARBA" id="ARBA00022692"/>
    </source>
</evidence>
<gene>
    <name evidence="9" type="ORF">H3H36_02190</name>
</gene>
<dbReference type="Proteomes" id="UP000566711">
    <property type="component" value="Unassembled WGS sequence"/>
</dbReference>
<dbReference type="InterPro" id="IPR020846">
    <property type="entry name" value="MFS_dom"/>
</dbReference>
<name>A0A7W2I5A2_9BURK</name>
<dbReference type="SUPFAM" id="SSF103473">
    <property type="entry name" value="MFS general substrate transporter"/>
    <property type="match status" value="1"/>
</dbReference>
<organism evidence="9 10">
    <name type="scientific">Rugamonas fusca</name>
    <dbReference type="NCBI Taxonomy" id="2758568"/>
    <lineage>
        <taxon>Bacteria</taxon>
        <taxon>Pseudomonadati</taxon>
        <taxon>Pseudomonadota</taxon>
        <taxon>Betaproteobacteria</taxon>
        <taxon>Burkholderiales</taxon>
        <taxon>Oxalobacteraceae</taxon>
        <taxon>Telluria group</taxon>
        <taxon>Rugamonas</taxon>
    </lineage>
</organism>
<feature type="transmembrane region" description="Helical" evidence="7">
    <location>
        <begin position="115"/>
        <end position="136"/>
    </location>
</feature>
<protein>
    <submittedName>
        <fullName evidence="9">MFS transporter</fullName>
    </submittedName>
</protein>
<dbReference type="GO" id="GO:0022857">
    <property type="term" value="F:transmembrane transporter activity"/>
    <property type="evidence" value="ECO:0007669"/>
    <property type="project" value="InterPro"/>
</dbReference>
<dbReference type="EMBL" id="JACEZS010000001">
    <property type="protein sequence ID" value="MBA5604172.1"/>
    <property type="molecule type" value="Genomic_DNA"/>
</dbReference>
<feature type="transmembrane region" description="Helical" evidence="7">
    <location>
        <begin position="260"/>
        <end position="285"/>
    </location>
</feature>
<feature type="domain" description="Major facilitator superfamily (MFS) profile" evidence="8">
    <location>
        <begin position="25"/>
        <end position="414"/>
    </location>
</feature>
<sequence length="414" mass="43789">MNAMSSTPAPQSAVALGLRANWRQFTLLVIVNAFVGAMVGMERSILPAIAEQEFKLVAHTAILSFIVVFGLSKAFTNYFAGRLSDAYGRKIVLVIGWLIAAPVPFLLMWAPTWNWILLANVFLGVSQGLTWSTTVIMKIDLAGPSNRGMAMGINEFAGYFAVGAAALATGWIAANYGLRPQPFYLGAAFATIGLLLSVLVVTETRGYAHLEAAMAPSPGAVSMPSQRTIFWRTSVLDPDMSSISQAGLVNNLNDGMAWGLFPFVFAGAGMTLTQIGTLAAIYPTVWGVSQLFTGALSDRIGRKGLIVAGMWVQAVGIATIALLSSFAWYATGAVLLGIGTAMVYPTLLAAIGDVVNPVWRASAVGVYRFWRDLGYAIGALLAGVTADLYGVVSAVCLIAAITFLSGVVVAVRMR</sequence>
<keyword evidence="3" id="KW-1003">Cell membrane</keyword>
<evidence type="ECO:0000256" key="6">
    <source>
        <dbReference type="ARBA" id="ARBA00023136"/>
    </source>
</evidence>
<keyword evidence="4 7" id="KW-0812">Transmembrane</keyword>
<feature type="transmembrane region" description="Helical" evidence="7">
    <location>
        <begin position="91"/>
        <end position="109"/>
    </location>
</feature>
<feature type="transmembrane region" description="Helical" evidence="7">
    <location>
        <begin position="183"/>
        <end position="201"/>
    </location>
</feature>
<feature type="transmembrane region" description="Helical" evidence="7">
    <location>
        <begin position="388"/>
        <end position="411"/>
    </location>
</feature>
<dbReference type="InterPro" id="IPR005829">
    <property type="entry name" value="Sugar_transporter_CS"/>
</dbReference>